<protein>
    <submittedName>
        <fullName evidence="1">Uncharacterized protein</fullName>
    </submittedName>
</protein>
<proteinExistence type="predicted"/>
<comment type="caution">
    <text evidence="1">The sequence shown here is derived from an EMBL/GenBank/DDBJ whole genome shotgun (WGS) entry which is preliminary data.</text>
</comment>
<organism evidence="1">
    <name type="scientific">marine sediment metagenome</name>
    <dbReference type="NCBI Taxonomy" id="412755"/>
    <lineage>
        <taxon>unclassified sequences</taxon>
        <taxon>metagenomes</taxon>
        <taxon>ecological metagenomes</taxon>
    </lineage>
</organism>
<reference evidence="1" key="1">
    <citation type="journal article" date="2015" name="Nature">
        <title>Complex archaea that bridge the gap between prokaryotes and eukaryotes.</title>
        <authorList>
            <person name="Spang A."/>
            <person name="Saw J.H."/>
            <person name="Jorgensen S.L."/>
            <person name="Zaremba-Niedzwiedzka K."/>
            <person name="Martijn J."/>
            <person name="Lind A.E."/>
            <person name="van Eijk R."/>
            <person name="Schleper C."/>
            <person name="Guy L."/>
            <person name="Ettema T.J."/>
        </authorList>
    </citation>
    <scope>NUCLEOTIDE SEQUENCE</scope>
</reference>
<dbReference type="EMBL" id="LAZR01009995">
    <property type="protein sequence ID" value="KKM69427.1"/>
    <property type="molecule type" value="Genomic_DNA"/>
</dbReference>
<gene>
    <name evidence="1" type="ORF">LCGC14_1450870</name>
</gene>
<dbReference type="AlphaFoldDB" id="A0A0F9MJP3"/>
<evidence type="ECO:0000313" key="1">
    <source>
        <dbReference type="EMBL" id="KKM69427.1"/>
    </source>
</evidence>
<sequence length="277" mass="31788">MADENIKDKNVELPKKAYELLSRADKGTDITVRDDQYEFPWLMDSVKLCRKKGGRFRLVDSGKLDRSQLEWLAGAGADLYTSDEARAEGSELEHVNNACQKGGAFIAYFHYGPLESEEEPSSVSFFDLKDMGRSGIYFYLSNREIKREISKLNELAHACRKGGSWLVYYLHGPLEDSLEELARNETWIHVTDQIFQEPEDPALVLDKVKTAVSAGAKLILHVEKGLDFSLLRDVIKTQAFVLFKSSLFDYKSAFRALERKTRKRKPDFRAYYLYPTF</sequence>
<name>A0A0F9MJP3_9ZZZZ</name>
<feature type="non-terminal residue" evidence="1">
    <location>
        <position position="277"/>
    </location>
</feature>
<accession>A0A0F9MJP3</accession>